<protein>
    <submittedName>
        <fullName evidence="2">Uncharacterized protein</fullName>
    </submittedName>
</protein>
<dbReference type="Proteomes" id="UP000501690">
    <property type="component" value="Linkage Group LG5"/>
</dbReference>
<sequence>MTGSGCLAQASTSRLGEISSNSPKLLERTVTQATSASFEREPISLRQGGLG</sequence>
<proteinExistence type="predicted"/>
<reference evidence="2 3" key="1">
    <citation type="submission" date="2019-04" db="EMBL/GenBank/DDBJ databases">
        <title>An improved genome assembly and genetic linkage map for asparagus bean, Vigna unguiculata ssp. sesquipedialis.</title>
        <authorList>
            <person name="Xia Q."/>
            <person name="Zhang R."/>
            <person name="Dong Y."/>
        </authorList>
    </citation>
    <scope>NUCLEOTIDE SEQUENCE [LARGE SCALE GENOMIC DNA]</scope>
    <source>
        <tissue evidence="2">Leaf</tissue>
    </source>
</reference>
<feature type="region of interest" description="Disordered" evidence="1">
    <location>
        <begin position="1"/>
        <end position="51"/>
    </location>
</feature>
<evidence type="ECO:0000313" key="2">
    <source>
        <dbReference type="EMBL" id="QCD93518.1"/>
    </source>
</evidence>
<evidence type="ECO:0000313" key="3">
    <source>
        <dbReference type="Proteomes" id="UP000501690"/>
    </source>
</evidence>
<gene>
    <name evidence="2" type="ORF">DEO72_LG5g1593</name>
</gene>
<organism evidence="2 3">
    <name type="scientific">Vigna unguiculata</name>
    <name type="common">Cowpea</name>
    <dbReference type="NCBI Taxonomy" id="3917"/>
    <lineage>
        <taxon>Eukaryota</taxon>
        <taxon>Viridiplantae</taxon>
        <taxon>Streptophyta</taxon>
        <taxon>Embryophyta</taxon>
        <taxon>Tracheophyta</taxon>
        <taxon>Spermatophyta</taxon>
        <taxon>Magnoliopsida</taxon>
        <taxon>eudicotyledons</taxon>
        <taxon>Gunneridae</taxon>
        <taxon>Pentapetalae</taxon>
        <taxon>rosids</taxon>
        <taxon>fabids</taxon>
        <taxon>Fabales</taxon>
        <taxon>Fabaceae</taxon>
        <taxon>Papilionoideae</taxon>
        <taxon>50 kb inversion clade</taxon>
        <taxon>NPAAA clade</taxon>
        <taxon>indigoferoid/millettioid clade</taxon>
        <taxon>Phaseoleae</taxon>
        <taxon>Vigna</taxon>
    </lineage>
</organism>
<dbReference type="AlphaFoldDB" id="A0A4D6LYV2"/>
<dbReference type="EMBL" id="CP039349">
    <property type="protein sequence ID" value="QCD93518.1"/>
    <property type="molecule type" value="Genomic_DNA"/>
</dbReference>
<feature type="compositionally biased region" description="Polar residues" evidence="1">
    <location>
        <begin position="1"/>
        <end position="37"/>
    </location>
</feature>
<evidence type="ECO:0000256" key="1">
    <source>
        <dbReference type="SAM" id="MobiDB-lite"/>
    </source>
</evidence>
<keyword evidence="3" id="KW-1185">Reference proteome</keyword>
<accession>A0A4D6LYV2</accession>
<name>A0A4D6LYV2_VIGUN</name>